<dbReference type="AlphaFoldDB" id="A0A0A8Y8D7"/>
<proteinExistence type="predicted"/>
<sequence length="48" mass="5732">MLKARHTRYHRSSHGRHKAKQCIMEFKHIKFNNITLRQLDSSAILNTI</sequence>
<organism evidence="1">
    <name type="scientific">Arundo donax</name>
    <name type="common">Giant reed</name>
    <name type="synonym">Donax arundinaceus</name>
    <dbReference type="NCBI Taxonomy" id="35708"/>
    <lineage>
        <taxon>Eukaryota</taxon>
        <taxon>Viridiplantae</taxon>
        <taxon>Streptophyta</taxon>
        <taxon>Embryophyta</taxon>
        <taxon>Tracheophyta</taxon>
        <taxon>Spermatophyta</taxon>
        <taxon>Magnoliopsida</taxon>
        <taxon>Liliopsida</taxon>
        <taxon>Poales</taxon>
        <taxon>Poaceae</taxon>
        <taxon>PACMAD clade</taxon>
        <taxon>Arundinoideae</taxon>
        <taxon>Arundineae</taxon>
        <taxon>Arundo</taxon>
    </lineage>
</organism>
<reference evidence="1" key="1">
    <citation type="submission" date="2014-09" db="EMBL/GenBank/DDBJ databases">
        <authorList>
            <person name="Magalhaes I.L.F."/>
            <person name="Oliveira U."/>
            <person name="Santos F.R."/>
            <person name="Vidigal T.H.D.A."/>
            <person name="Brescovit A.D."/>
            <person name="Santos A.J."/>
        </authorList>
    </citation>
    <scope>NUCLEOTIDE SEQUENCE</scope>
    <source>
        <tissue evidence="1">Shoot tissue taken approximately 20 cm above the soil surface</tissue>
    </source>
</reference>
<accession>A0A0A8Y8D7</accession>
<protein>
    <submittedName>
        <fullName evidence="1">Uncharacterized protein</fullName>
    </submittedName>
</protein>
<dbReference type="EMBL" id="GBRH01276400">
    <property type="protein sequence ID" value="JAD21495.1"/>
    <property type="molecule type" value="Transcribed_RNA"/>
</dbReference>
<name>A0A0A8Y8D7_ARUDO</name>
<reference evidence="1" key="2">
    <citation type="journal article" date="2015" name="Data Brief">
        <title>Shoot transcriptome of the giant reed, Arundo donax.</title>
        <authorList>
            <person name="Barrero R.A."/>
            <person name="Guerrero F.D."/>
            <person name="Moolhuijzen P."/>
            <person name="Goolsby J.A."/>
            <person name="Tidwell J."/>
            <person name="Bellgard S.E."/>
            <person name="Bellgard M.I."/>
        </authorList>
    </citation>
    <scope>NUCLEOTIDE SEQUENCE</scope>
    <source>
        <tissue evidence="1">Shoot tissue taken approximately 20 cm above the soil surface</tissue>
    </source>
</reference>
<evidence type="ECO:0000313" key="1">
    <source>
        <dbReference type="EMBL" id="JAD21495.1"/>
    </source>
</evidence>